<evidence type="ECO:0000256" key="3">
    <source>
        <dbReference type="ARBA" id="ARBA00022741"/>
    </source>
</evidence>
<dbReference type="Pfam" id="PF00005">
    <property type="entry name" value="ABC_tran"/>
    <property type="match status" value="1"/>
</dbReference>
<evidence type="ECO:0000313" key="7">
    <source>
        <dbReference type="Proteomes" id="UP001416858"/>
    </source>
</evidence>
<dbReference type="PANTHER" id="PTHR43335">
    <property type="entry name" value="ABC TRANSPORTER, ATP-BINDING PROTEIN"/>
    <property type="match status" value="1"/>
</dbReference>
<evidence type="ECO:0000256" key="4">
    <source>
        <dbReference type="ARBA" id="ARBA00022840"/>
    </source>
</evidence>
<evidence type="ECO:0000256" key="2">
    <source>
        <dbReference type="ARBA" id="ARBA00022448"/>
    </source>
</evidence>
<proteinExistence type="inferred from homology"/>
<dbReference type="SUPFAM" id="SSF52540">
    <property type="entry name" value="P-loop containing nucleoside triphosphate hydrolases"/>
    <property type="match status" value="1"/>
</dbReference>
<dbReference type="PROSITE" id="PS50893">
    <property type="entry name" value="ABC_TRANSPORTER_2"/>
    <property type="match status" value="1"/>
</dbReference>
<keyword evidence="2" id="KW-0813">Transport</keyword>
<keyword evidence="4 6" id="KW-0067">ATP-binding</keyword>
<dbReference type="GO" id="GO:0005524">
    <property type="term" value="F:ATP binding"/>
    <property type="evidence" value="ECO:0007669"/>
    <property type="project" value="UniProtKB-KW"/>
</dbReference>
<dbReference type="CDD" id="cd03230">
    <property type="entry name" value="ABC_DR_subfamily_A"/>
    <property type="match status" value="1"/>
</dbReference>
<dbReference type="InterPro" id="IPR027417">
    <property type="entry name" value="P-loop_NTPase"/>
</dbReference>
<evidence type="ECO:0000256" key="1">
    <source>
        <dbReference type="ARBA" id="ARBA00005417"/>
    </source>
</evidence>
<comment type="similarity">
    <text evidence="1">Belongs to the ABC transporter superfamily.</text>
</comment>
<reference evidence="6 7" key="1">
    <citation type="submission" date="2024-02" db="EMBL/GenBank/DDBJ databases">
        <title>Rhodopirellula caenicola NBRC 110016.</title>
        <authorList>
            <person name="Ichikawa N."/>
            <person name="Katano-Makiyama Y."/>
            <person name="Hidaka K."/>
        </authorList>
    </citation>
    <scope>NUCLEOTIDE SEQUENCE [LARGE SCALE GENOMIC DNA]</scope>
    <source>
        <strain evidence="6 7">NBRC 110016</strain>
    </source>
</reference>
<gene>
    <name evidence="6" type="primary">yxlF_1</name>
    <name evidence="6" type="ORF">Rcae01_02378</name>
</gene>
<keyword evidence="3" id="KW-0547">Nucleotide-binding</keyword>
<evidence type="ECO:0000313" key="6">
    <source>
        <dbReference type="EMBL" id="GAA5506925.1"/>
    </source>
</evidence>
<dbReference type="RefSeq" id="WP_345683820.1">
    <property type="nucleotide sequence ID" value="NZ_BAABRO010000004.1"/>
</dbReference>
<dbReference type="InterPro" id="IPR003439">
    <property type="entry name" value="ABC_transporter-like_ATP-bd"/>
</dbReference>
<name>A0ABP9VP15_9BACT</name>
<sequence length="249" mass="27272">MTIQNESRRPMIEAIGLSKFYGPFAATRDVTFSVGEGELVAFLGPNGAGKSTTMKMLTGYIAASEGEARIAGHNMMEDRIEGSRHLGYLPENGPLYPEMTPYAMLSFFAEARGMTASRKKDRIDAVVDICDLSSVVHKPISKLSKGFKQRVGMSQALLHEPDVLILDEPTAGLDPNQIRGVRKTMRRLSETKTILLSTHILQEVEAMADRVVMINEGRLVYDGDVEGLRKLGANDLDEAFHSLTQGATA</sequence>
<organism evidence="6 7">
    <name type="scientific">Novipirellula caenicola</name>
    <dbReference type="NCBI Taxonomy" id="1536901"/>
    <lineage>
        <taxon>Bacteria</taxon>
        <taxon>Pseudomonadati</taxon>
        <taxon>Planctomycetota</taxon>
        <taxon>Planctomycetia</taxon>
        <taxon>Pirellulales</taxon>
        <taxon>Pirellulaceae</taxon>
        <taxon>Novipirellula</taxon>
    </lineage>
</organism>
<dbReference type="Gene3D" id="3.40.50.300">
    <property type="entry name" value="P-loop containing nucleotide triphosphate hydrolases"/>
    <property type="match status" value="1"/>
</dbReference>
<dbReference type="PANTHER" id="PTHR43335:SF4">
    <property type="entry name" value="ABC TRANSPORTER, ATP-BINDING PROTEIN"/>
    <property type="match status" value="1"/>
</dbReference>
<protein>
    <submittedName>
        <fullName evidence="6">ABC transporter ATP-binding protein YxlF</fullName>
    </submittedName>
</protein>
<dbReference type="Proteomes" id="UP001416858">
    <property type="component" value="Unassembled WGS sequence"/>
</dbReference>
<dbReference type="SMART" id="SM00382">
    <property type="entry name" value="AAA"/>
    <property type="match status" value="1"/>
</dbReference>
<accession>A0ABP9VP15</accession>
<evidence type="ECO:0000259" key="5">
    <source>
        <dbReference type="PROSITE" id="PS50893"/>
    </source>
</evidence>
<dbReference type="EMBL" id="BAABRO010000004">
    <property type="protein sequence ID" value="GAA5506925.1"/>
    <property type="molecule type" value="Genomic_DNA"/>
</dbReference>
<dbReference type="InterPro" id="IPR003593">
    <property type="entry name" value="AAA+_ATPase"/>
</dbReference>
<comment type="caution">
    <text evidence="6">The sequence shown here is derived from an EMBL/GenBank/DDBJ whole genome shotgun (WGS) entry which is preliminary data.</text>
</comment>
<keyword evidence="7" id="KW-1185">Reference proteome</keyword>
<feature type="domain" description="ABC transporter" evidence="5">
    <location>
        <begin position="12"/>
        <end position="241"/>
    </location>
</feature>